<organism evidence="1 2">
    <name type="scientific">Mytilus edulis</name>
    <name type="common">Blue mussel</name>
    <dbReference type="NCBI Taxonomy" id="6550"/>
    <lineage>
        <taxon>Eukaryota</taxon>
        <taxon>Metazoa</taxon>
        <taxon>Spiralia</taxon>
        <taxon>Lophotrochozoa</taxon>
        <taxon>Mollusca</taxon>
        <taxon>Bivalvia</taxon>
        <taxon>Autobranchia</taxon>
        <taxon>Pteriomorphia</taxon>
        <taxon>Mytilida</taxon>
        <taxon>Mytiloidea</taxon>
        <taxon>Mytilidae</taxon>
        <taxon>Mytilinae</taxon>
        <taxon>Mytilus</taxon>
    </lineage>
</organism>
<dbReference type="AlphaFoldDB" id="A0A8S3TIQ7"/>
<evidence type="ECO:0000313" key="2">
    <source>
        <dbReference type="Proteomes" id="UP000683360"/>
    </source>
</evidence>
<dbReference type="Proteomes" id="UP000683360">
    <property type="component" value="Unassembled WGS sequence"/>
</dbReference>
<sequence>MDDIIKYCSVDILLEYVRTWDYANKGHGWYLFVPKSKCKTLVQRLFDICLVCKGAIILCSIVIEKSEFTLNLLNQKLTEWCCTEANVINCGLSKLKKFIRPVRYKNENNRPCAHADENWVIARLINELKKLDCQVKFVRFYIQYYGCNEFVENFNTKLTLWLKSDTNEENFCSSTSFKIGSVKIRAHTNDNWLATRLLDQLLKVSESRLSAVHRYIKKYGSDKFVKILNRKLTEWLQSRENLIHCKLNVLYELVRPTSFRIENRIIGASTNDNCLTEILIDQFLKPEVCTIWKEQSYIKKFGNDDFIRYFNKKFTEQLQLHANVKNCKWVVIFELVRPSSYRIKSGEIGATTKDNWLTQRLISELVSPDAKLVLFVIKEFGSKQFVNDFNTNLTIWLQSVENVNKSKWDLLFQTINQTAGTLETGDIKFLQLTVG</sequence>
<evidence type="ECO:0000313" key="1">
    <source>
        <dbReference type="EMBL" id="CAG2231508.1"/>
    </source>
</evidence>
<accession>A0A8S3TIQ7</accession>
<reference evidence="1" key="1">
    <citation type="submission" date="2021-03" db="EMBL/GenBank/DDBJ databases">
        <authorList>
            <person name="Bekaert M."/>
        </authorList>
    </citation>
    <scope>NUCLEOTIDE SEQUENCE</scope>
</reference>
<dbReference type="EMBL" id="CAJPWZ010002149">
    <property type="protein sequence ID" value="CAG2231508.1"/>
    <property type="molecule type" value="Genomic_DNA"/>
</dbReference>
<keyword evidence="2" id="KW-1185">Reference proteome</keyword>
<proteinExistence type="predicted"/>
<protein>
    <submittedName>
        <fullName evidence="1">Uncharacterized protein</fullName>
    </submittedName>
</protein>
<name>A0A8S3TIQ7_MYTED</name>
<comment type="caution">
    <text evidence="1">The sequence shown here is derived from an EMBL/GenBank/DDBJ whole genome shotgun (WGS) entry which is preliminary data.</text>
</comment>
<gene>
    <name evidence="1" type="ORF">MEDL_44334</name>
</gene>